<dbReference type="EMBL" id="JACVXD010000001">
    <property type="protein sequence ID" value="MBD0822579.1"/>
    <property type="molecule type" value="Genomic_DNA"/>
</dbReference>
<name>A0A8J6PZZ1_9FLAO</name>
<protein>
    <recommendedName>
        <fullName evidence="3">STAS/SEC14 domain-containing protein</fullName>
    </recommendedName>
</protein>
<keyword evidence="2" id="KW-1185">Reference proteome</keyword>
<evidence type="ECO:0000313" key="1">
    <source>
        <dbReference type="EMBL" id="MBD0822579.1"/>
    </source>
</evidence>
<dbReference type="AlphaFoldDB" id="A0A8J6PZZ1"/>
<evidence type="ECO:0000313" key="2">
    <source>
        <dbReference type="Proteomes" id="UP000621516"/>
    </source>
</evidence>
<comment type="caution">
    <text evidence="1">The sequence shown here is derived from an EMBL/GenBank/DDBJ whole genome shotgun (WGS) entry which is preliminary data.</text>
</comment>
<gene>
    <name evidence="1" type="ORF">ICJ85_00965</name>
</gene>
<dbReference type="RefSeq" id="WP_188221899.1">
    <property type="nucleotide sequence ID" value="NZ_JACVXD010000001.1"/>
</dbReference>
<organism evidence="1 2">
    <name type="scientific">Aestuariibaculum marinum</name>
    <dbReference type="NCBI Taxonomy" id="2683592"/>
    <lineage>
        <taxon>Bacteria</taxon>
        <taxon>Pseudomonadati</taxon>
        <taxon>Bacteroidota</taxon>
        <taxon>Flavobacteriia</taxon>
        <taxon>Flavobacteriales</taxon>
        <taxon>Flavobacteriaceae</taxon>
    </lineage>
</organism>
<dbReference type="Proteomes" id="UP000621516">
    <property type="component" value="Unassembled WGS sequence"/>
</dbReference>
<accession>A0A8J6PZZ1</accession>
<sequence length="136" mass="16033">MTFENSAYYDRTQFFKLEKPFGTFYFGEKFILSEMIEGVHFDWNMAQDLLNNVNAFYGTKPRIAYISNRINSYSVDPHNWNKLVKHIFIIASAIVIYNDMAYLNATLEKRFSKSSIKRCTSLNEAIEWVLGLREFN</sequence>
<proteinExistence type="predicted"/>
<reference evidence="1 2" key="1">
    <citation type="journal article" date="2018" name="J. Microbiol.">
        <title>Aestuariibaculum marinum sp. nov., a marine bacterium isolated from seawater in South Korea.</title>
        <authorList>
            <person name="Choi J."/>
            <person name="Lee D."/>
            <person name="Jang J.H."/>
            <person name="Cha S."/>
            <person name="Seo T."/>
        </authorList>
    </citation>
    <scope>NUCLEOTIDE SEQUENCE [LARGE SCALE GENOMIC DNA]</scope>
    <source>
        <strain evidence="1 2">IP7</strain>
    </source>
</reference>
<evidence type="ECO:0008006" key="3">
    <source>
        <dbReference type="Google" id="ProtNLM"/>
    </source>
</evidence>